<accession>A0A4R6JAN8</accession>
<proteinExistence type="predicted"/>
<dbReference type="EMBL" id="SNWR01000002">
    <property type="protein sequence ID" value="TDO32327.1"/>
    <property type="molecule type" value="Genomic_DNA"/>
</dbReference>
<keyword evidence="2" id="KW-1185">Reference proteome</keyword>
<name>A0A4R6JAN8_9ACTN</name>
<evidence type="ECO:0000313" key="1">
    <source>
        <dbReference type="EMBL" id="TDO32327.1"/>
    </source>
</evidence>
<protein>
    <submittedName>
        <fullName evidence="1">Uncharacterized protein</fullName>
    </submittedName>
</protein>
<gene>
    <name evidence="1" type="ORF">C8E87_7784</name>
</gene>
<evidence type="ECO:0000313" key="2">
    <source>
        <dbReference type="Proteomes" id="UP000294901"/>
    </source>
</evidence>
<dbReference type="AlphaFoldDB" id="A0A4R6JAN8"/>
<dbReference type="Proteomes" id="UP000294901">
    <property type="component" value="Unassembled WGS sequence"/>
</dbReference>
<comment type="caution">
    <text evidence="1">The sequence shown here is derived from an EMBL/GenBank/DDBJ whole genome shotgun (WGS) entry which is preliminary data.</text>
</comment>
<organism evidence="1 2">
    <name type="scientific">Paractinoplanes brasiliensis</name>
    <dbReference type="NCBI Taxonomy" id="52695"/>
    <lineage>
        <taxon>Bacteria</taxon>
        <taxon>Bacillati</taxon>
        <taxon>Actinomycetota</taxon>
        <taxon>Actinomycetes</taxon>
        <taxon>Micromonosporales</taxon>
        <taxon>Micromonosporaceae</taxon>
        <taxon>Paractinoplanes</taxon>
    </lineage>
</organism>
<sequence>MIADVESMLPDTVADLHRAGFHRIRARPAHEPATTG</sequence>
<reference evidence="1 2" key="1">
    <citation type="submission" date="2019-03" db="EMBL/GenBank/DDBJ databases">
        <title>Sequencing the genomes of 1000 actinobacteria strains.</title>
        <authorList>
            <person name="Klenk H.-P."/>
        </authorList>
    </citation>
    <scope>NUCLEOTIDE SEQUENCE [LARGE SCALE GENOMIC DNA]</scope>
    <source>
        <strain evidence="1 2">DSM 43805</strain>
    </source>
</reference>